<dbReference type="Pfam" id="PF07859">
    <property type="entry name" value="Abhydrolase_3"/>
    <property type="match status" value="1"/>
</dbReference>
<dbReference type="GO" id="GO:0016787">
    <property type="term" value="F:hydrolase activity"/>
    <property type="evidence" value="ECO:0007669"/>
    <property type="project" value="UniProtKB-KW"/>
</dbReference>
<evidence type="ECO:0000256" key="2">
    <source>
        <dbReference type="SAM" id="Phobius"/>
    </source>
</evidence>
<accession>A0A6A3ILM5</accession>
<dbReference type="SUPFAM" id="SSF53474">
    <property type="entry name" value="alpha/beta-Hydrolases"/>
    <property type="match status" value="1"/>
</dbReference>
<name>A0A6A3ILM5_9STRA</name>
<reference evidence="4 5" key="1">
    <citation type="submission" date="2018-09" db="EMBL/GenBank/DDBJ databases">
        <title>Genomic investigation of the strawberry pathogen Phytophthora fragariae indicates pathogenicity is determined by transcriptional variation in three key races.</title>
        <authorList>
            <person name="Adams T.M."/>
            <person name="Armitage A.D."/>
            <person name="Sobczyk M.K."/>
            <person name="Bates H.J."/>
            <person name="Dunwell J.M."/>
            <person name="Nellist C.F."/>
            <person name="Harrison R.J."/>
        </authorList>
    </citation>
    <scope>NUCLEOTIDE SEQUENCE [LARGE SCALE GENOMIC DNA]</scope>
    <source>
        <strain evidence="4 5">SCRP324</strain>
    </source>
</reference>
<protein>
    <recommendedName>
        <fullName evidence="3">Alpha/beta hydrolase fold-3 domain-containing protein</fullName>
    </recommendedName>
</protein>
<keyword evidence="2" id="KW-0812">Transmembrane</keyword>
<dbReference type="InterPro" id="IPR050300">
    <property type="entry name" value="GDXG_lipolytic_enzyme"/>
</dbReference>
<feature type="transmembrane region" description="Helical" evidence="2">
    <location>
        <begin position="27"/>
        <end position="45"/>
    </location>
</feature>
<evidence type="ECO:0000313" key="5">
    <source>
        <dbReference type="Proteomes" id="UP000435112"/>
    </source>
</evidence>
<dbReference type="Proteomes" id="UP000435112">
    <property type="component" value="Unassembled WGS sequence"/>
</dbReference>
<feature type="transmembrane region" description="Helical" evidence="2">
    <location>
        <begin position="52"/>
        <end position="73"/>
    </location>
</feature>
<sequence>MPTTNYGSLDTQKTKNLPGAKSSALKVSLSTVVLAATIALLIILFGGVAVNVIVGAVVVVYVLAFAGFCYAAVPFASNAVLVPFIAVKMQLQVVYLLFAYAARGFKPAFPQWTLTYELTAMMMRFAFADYGHLVGNKNAHLLRMPFHLHGKFILKSNSRLHGTVPEKLVVNGMEHMWLRDAEKKEKRVVVIHFHGGAYVVSDPLQDVELANQTHTKLKQILKDKYQIDASVDVLLANYRMAPQFLYPTALDDCFAMYKYVLDNEEIAPNHVVLSGDSAGGEMTLTNCMRLRDTTPELKPAAALCYSPLVDLEETGGDGITPHCLLAANFLDNSLETYLSSVDDPNKRFKVSPINQNLKDLPPTFVQFGTLERFYEQGLRCKANADAQGVTNMELDLLENIAHDPVMLPTAVSPAAEGAIRNACEFAAKHLAPILKA</sequence>
<keyword evidence="1" id="KW-0378">Hydrolase</keyword>
<gene>
    <name evidence="4" type="ORF">PR002_g23952</name>
</gene>
<dbReference type="PANTHER" id="PTHR48081:SF8">
    <property type="entry name" value="ALPHA_BETA HYDROLASE FOLD-3 DOMAIN-CONTAINING PROTEIN-RELATED"/>
    <property type="match status" value="1"/>
</dbReference>
<evidence type="ECO:0000256" key="1">
    <source>
        <dbReference type="ARBA" id="ARBA00022801"/>
    </source>
</evidence>
<keyword evidence="2" id="KW-0472">Membrane</keyword>
<proteinExistence type="predicted"/>
<dbReference type="EMBL" id="QXFU01002837">
    <property type="protein sequence ID" value="KAE8980994.1"/>
    <property type="molecule type" value="Genomic_DNA"/>
</dbReference>
<dbReference type="OrthoDB" id="408631at2759"/>
<comment type="caution">
    <text evidence="4">The sequence shown here is derived from an EMBL/GenBank/DDBJ whole genome shotgun (WGS) entry which is preliminary data.</text>
</comment>
<dbReference type="InterPro" id="IPR013094">
    <property type="entry name" value="AB_hydrolase_3"/>
</dbReference>
<dbReference type="Gene3D" id="3.40.50.1820">
    <property type="entry name" value="alpha/beta hydrolase"/>
    <property type="match status" value="1"/>
</dbReference>
<dbReference type="AlphaFoldDB" id="A0A6A3ILM5"/>
<evidence type="ECO:0000313" key="4">
    <source>
        <dbReference type="EMBL" id="KAE8980994.1"/>
    </source>
</evidence>
<dbReference type="InterPro" id="IPR029058">
    <property type="entry name" value="AB_hydrolase_fold"/>
</dbReference>
<dbReference type="PANTHER" id="PTHR48081">
    <property type="entry name" value="AB HYDROLASE SUPERFAMILY PROTEIN C4A8.06C"/>
    <property type="match status" value="1"/>
</dbReference>
<evidence type="ECO:0000259" key="3">
    <source>
        <dbReference type="Pfam" id="PF07859"/>
    </source>
</evidence>
<organism evidence="4 5">
    <name type="scientific">Phytophthora rubi</name>
    <dbReference type="NCBI Taxonomy" id="129364"/>
    <lineage>
        <taxon>Eukaryota</taxon>
        <taxon>Sar</taxon>
        <taxon>Stramenopiles</taxon>
        <taxon>Oomycota</taxon>
        <taxon>Peronosporomycetes</taxon>
        <taxon>Peronosporales</taxon>
        <taxon>Peronosporaceae</taxon>
        <taxon>Phytophthora</taxon>
    </lineage>
</organism>
<feature type="domain" description="Alpha/beta hydrolase fold-3" evidence="3">
    <location>
        <begin position="190"/>
        <end position="402"/>
    </location>
</feature>
<keyword evidence="2" id="KW-1133">Transmembrane helix</keyword>